<dbReference type="Gene3D" id="1.10.8.60">
    <property type="match status" value="2"/>
</dbReference>
<name>A0AB72UE65_9PROT</name>
<dbReference type="Pfam" id="PF17871">
    <property type="entry name" value="AAA_lid_9"/>
    <property type="match status" value="1"/>
</dbReference>
<dbReference type="KEGG" id="txi:TH3_12040"/>
<dbReference type="EMBL" id="CP004388">
    <property type="protein sequence ID" value="AJD52524.1"/>
    <property type="molecule type" value="Genomic_DNA"/>
</dbReference>
<dbReference type="GO" id="GO:0016887">
    <property type="term" value="F:ATP hydrolysis activity"/>
    <property type="evidence" value="ECO:0007669"/>
    <property type="project" value="InterPro"/>
</dbReference>
<dbReference type="SMART" id="SM01086">
    <property type="entry name" value="ClpB_D2-small"/>
    <property type="match status" value="1"/>
</dbReference>
<dbReference type="InterPro" id="IPR041546">
    <property type="entry name" value="ClpA/ClpB_AAA_lid"/>
</dbReference>
<dbReference type="PROSITE" id="PS51903">
    <property type="entry name" value="CLP_R"/>
    <property type="match status" value="1"/>
</dbReference>
<dbReference type="GO" id="GO:0043335">
    <property type="term" value="P:protein unfolding"/>
    <property type="evidence" value="ECO:0007669"/>
    <property type="project" value="InterPro"/>
</dbReference>
<keyword evidence="5 7" id="KW-0143">Chaperone</keyword>
<evidence type="ECO:0000313" key="10">
    <source>
        <dbReference type="Proteomes" id="UP000007127"/>
    </source>
</evidence>
<dbReference type="NCBIfam" id="TIGR02639">
    <property type="entry name" value="ClpA"/>
    <property type="match status" value="1"/>
</dbReference>
<dbReference type="Pfam" id="PF10431">
    <property type="entry name" value="ClpB_D2-small"/>
    <property type="match status" value="1"/>
</dbReference>
<dbReference type="PROSITE" id="PS00871">
    <property type="entry name" value="CLPAB_2"/>
    <property type="match status" value="1"/>
</dbReference>
<feature type="domain" description="Clp R" evidence="8">
    <location>
        <begin position="1"/>
        <end position="144"/>
    </location>
</feature>
<reference evidence="9 10" key="1">
    <citation type="journal article" date="2012" name="J. Bacteriol.">
        <title>Genome sequence of Thalassospira xiamenensis type strain M-5.</title>
        <authorList>
            <person name="Lai Q."/>
            <person name="Shao Z."/>
        </authorList>
    </citation>
    <scope>NUCLEOTIDE SEQUENCE [LARGE SCALE GENOMIC DNA]</scope>
    <source>
        <strain evidence="9 10">M-5</strain>
    </source>
</reference>
<dbReference type="Gene3D" id="1.10.1780.10">
    <property type="entry name" value="Clp, N-terminal domain"/>
    <property type="match status" value="1"/>
</dbReference>
<dbReference type="PRINTS" id="PR00300">
    <property type="entry name" value="CLPPROTEASEA"/>
</dbReference>
<evidence type="ECO:0000256" key="2">
    <source>
        <dbReference type="ARBA" id="ARBA00022737"/>
    </source>
</evidence>
<evidence type="ECO:0000256" key="3">
    <source>
        <dbReference type="ARBA" id="ARBA00022741"/>
    </source>
</evidence>
<keyword evidence="3 7" id="KW-0547">Nucleotide-binding</keyword>
<evidence type="ECO:0000256" key="7">
    <source>
        <dbReference type="RuleBase" id="RU004432"/>
    </source>
</evidence>
<dbReference type="InterPro" id="IPR050130">
    <property type="entry name" value="ClpA_ClpB"/>
</dbReference>
<dbReference type="AlphaFoldDB" id="A0AB72UE65"/>
<keyword evidence="9" id="KW-0645">Protease</keyword>
<dbReference type="SUPFAM" id="SSF81923">
    <property type="entry name" value="Double Clp-N motif"/>
    <property type="match status" value="1"/>
</dbReference>
<organism evidence="9 10">
    <name type="scientific">Thalassospira xiamenensis M-5 = DSM 17429</name>
    <dbReference type="NCBI Taxonomy" id="1123366"/>
    <lineage>
        <taxon>Bacteria</taxon>
        <taxon>Pseudomonadati</taxon>
        <taxon>Pseudomonadota</taxon>
        <taxon>Alphaproteobacteria</taxon>
        <taxon>Rhodospirillales</taxon>
        <taxon>Thalassospiraceae</taxon>
        <taxon>Thalassospira</taxon>
    </lineage>
</organism>
<evidence type="ECO:0000259" key="8">
    <source>
        <dbReference type="PROSITE" id="PS51903"/>
    </source>
</evidence>
<evidence type="ECO:0000256" key="5">
    <source>
        <dbReference type="ARBA" id="ARBA00023186"/>
    </source>
</evidence>
<dbReference type="RefSeq" id="WP_007090299.1">
    <property type="nucleotide sequence ID" value="NZ_CP004388.1"/>
</dbReference>
<dbReference type="GO" id="GO:0005737">
    <property type="term" value="C:cytoplasm"/>
    <property type="evidence" value="ECO:0007669"/>
    <property type="project" value="TreeGrafter"/>
</dbReference>
<dbReference type="GO" id="GO:0034605">
    <property type="term" value="P:cellular response to heat"/>
    <property type="evidence" value="ECO:0007669"/>
    <property type="project" value="TreeGrafter"/>
</dbReference>
<gene>
    <name evidence="9" type="ORF">TH3_12040</name>
</gene>
<dbReference type="InterPro" id="IPR018368">
    <property type="entry name" value="ClpA/B_CS1"/>
</dbReference>
<comment type="similarity">
    <text evidence="1 7">Belongs to the ClpA/ClpB family.</text>
</comment>
<dbReference type="GO" id="GO:0006508">
    <property type="term" value="P:proteolysis"/>
    <property type="evidence" value="ECO:0007669"/>
    <property type="project" value="UniProtKB-KW"/>
</dbReference>
<dbReference type="GO" id="GO:0008233">
    <property type="term" value="F:peptidase activity"/>
    <property type="evidence" value="ECO:0007669"/>
    <property type="project" value="UniProtKB-KW"/>
</dbReference>
<keyword evidence="9" id="KW-0378">Hydrolase</keyword>
<dbReference type="FunFam" id="3.40.50.300:FF:000010">
    <property type="entry name" value="Chaperone clpB 1, putative"/>
    <property type="match status" value="1"/>
</dbReference>
<dbReference type="Proteomes" id="UP000007127">
    <property type="component" value="Chromosome"/>
</dbReference>
<dbReference type="GeneID" id="31928084"/>
<dbReference type="InterPro" id="IPR003959">
    <property type="entry name" value="ATPase_AAA_core"/>
</dbReference>
<dbReference type="PANTHER" id="PTHR11638">
    <property type="entry name" value="ATP-DEPENDENT CLP PROTEASE"/>
    <property type="match status" value="1"/>
</dbReference>
<dbReference type="InterPro" id="IPR027417">
    <property type="entry name" value="P-loop_NTPase"/>
</dbReference>
<dbReference type="Gene3D" id="3.40.50.300">
    <property type="entry name" value="P-loop containing nucleotide triphosphate hydrolases"/>
    <property type="match status" value="2"/>
</dbReference>
<evidence type="ECO:0000313" key="9">
    <source>
        <dbReference type="EMBL" id="AJD52524.1"/>
    </source>
</evidence>
<accession>A0AB72UE65</accession>
<protein>
    <submittedName>
        <fullName evidence="9">ATP-dependent Clp protease ATP-binding subunit ClpA</fullName>
    </submittedName>
</protein>
<keyword evidence="2 6" id="KW-0677">Repeat</keyword>
<proteinExistence type="inferred from homology"/>
<dbReference type="CDD" id="cd19499">
    <property type="entry name" value="RecA-like_ClpB_Hsp104-like"/>
    <property type="match status" value="1"/>
</dbReference>
<dbReference type="InterPro" id="IPR019489">
    <property type="entry name" value="Clp_ATPase_C"/>
</dbReference>
<evidence type="ECO:0000256" key="1">
    <source>
        <dbReference type="ARBA" id="ARBA00008675"/>
    </source>
</evidence>
<dbReference type="SMART" id="SM00382">
    <property type="entry name" value="AAA"/>
    <property type="match status" value="2"/>
</dbReference>
<dbReference type="InterPro" id="IPR001270">
    <property type="entry name" value="ClpA/B"/>
</dbReference>
<dbReference type="InterPro" id="IPR036628">
    <property type="entry name" value="Clp_N_dom_sf"/>
</dbReference>
<dbReference type="InterPro" id="IPR004176">
    <property type="entry name" value="Clp_R_N"/>
</dbReference>
<evidence type="ECO:0000256" key="6">
    <source>
        <dbReference type="PROSITE-ProRule" id="PRU01251"/>
    </source>
</evidence>
<keyword evidence="4 7" id="KW-0067">ATP-binding</keyword>
<dbReference type="GO" id="GO:0005524">
    <property type="term" value="F:ATP binding"/>
    <property type="evidence" value="ECO:0007669"/>
    <property type="project" value="UniProtKB-KW"/>
</dbReference>
<dbReference type="Pfam" id="PF07724">
    <property type="entry name" value="AAA_2"/>
    <property type="match status" value="1"/>
</dbReference>
<evidence type="ECO:0000256" key="4">
    <source>
        <dbReference type="ARBA" id="ARBA00022840"/>
    </source>
</evidence>
<dbReference type="InterPro" id="IPR013461">
    <property type="entry name" value="ClpA"/>
</dbReference>
<dbReference type="PROSITE" id="PS00870">
    <property type="entry name" value="CLPAB_1"/>
    <property type="match status" value="1"/>
</dbReference>
<sequence length="773" mass="85307">MLSRNLEESLHRALAYASERRHEYATLEHLLLSLTEDQDALSVLKACRVDVDRLRSDLLEFADSELSGLISARLVDPKPTAGFQRVIQRAAIHVQSSGREEVTGANVLVALFSERESHAVYYLQLQDMTRLDAVNYISHGIAKAPELNERRIPRGAEEEVAPGATTDAEEGAAAGEGEALKAYCVNLNVKAQNGKIDPLIGRQSEIERTIQVLCRRTKNNPLYVGDPGVGKTAIAEGLARRIVDGDVPEVLADATIFSLDMGALLAGTRYRGDFEERLKAVVKELEEFDGAVLFIDEIHTVIGAGATSGGAMDASNLLKPALASGSLRCIGSTTYKEFRGHFEKDRALVRRFQKIDVEEPSPEDTIKILKGLKPYYEEHHHVKYTNEAIRSAVELASRYINDRKRPDSAIDVIDEVGASRMLVAPSKRKRTISKRDVEEIVAKIARIPPKSVSTDDRKALANLERDLKTVVFGQDKAIEAVASAIKLARAGLREPEKPIGSYLFSGPTGVGKTEVTKQLAHVMGIEFIRFDMSEYMERHSVSRLIGAPPGYVGFDQGGLLTDSVDQHPHAVVLLDEIEKAHPDLFNILLQVMDHGKLTDNNGKTVDFRNIVLVMTTNAGASDMAKPPIGFKREMRTGEDAEAIKRTFSPEFRNRLDAVIPFENLKPEVVKMVVDKFILQLEVQLADRNVSIELTEAARTWLGERGYDAAFGARPLGRVIQEHVKKPLAEELLFGKLEKGGAVLVDIEDDAVIFRYPEENGGGAKKEKDPEMAN</sequence>
<dbReference type="SUPFAM" id="SSF52540">
    <property type="entry name" value="P-loop containing nucleoside triphosphate hydrolases"/>
    <property type="match status" value="2"/>
</dbReference>
<dbReference type="Pfam" id="PF02861">
    <property type="entry name" value="Clp_N"/>
    <property type="match status" value="1"/>
</dbReference>
<dbReference type="PANTHER" id="PTHR11638:SF111">
    <property type="entry name" value="ATP-DEPENDENT CLP PROTEASE ATP-BINDING SUBUNIT CLPA"/>
    <property type="match status" value="1"/>
</dbReference>
<dbReference type="FunFam" id="3.40.50.300:FF:000025">
    <property type="entry name" value="ATP-dependent Clp protease subunit"/>
    <property type="match status" value="1"/>
</dbReference>
<dbReference type="CDD" id="cd00009">
    <property type="entry name" value="AAA"/>
    <property type="match status" value="1"/>
</dbReference>
<dbReference type="InterPro" id="IPR003593">
    <property type="entry name" value="AAA+_ATPase"/>
</dbReference>
<dbReference type="Pfam" id="PF00004">
    <property type="entry name" value="AAA"/>
    <property type="match status" value="1"/>
</dbReference>
<dbReference type="InterPro" id="IPR028299">
    <property type="entry name" value="ClpA/B_CS2"/>
</dbReference>